<dbReference type="EMBL" id="CAAE01015007">
    <property type="protein sequence ID" value="CAG09603.1"/>
    <property type="molecule type" value="Genomic_DNA"/>
</dbReference>
<dbReference type="AlphaFoldDB" id="Q4RPS9"/>
<reference evidence="2" key="1">
    <citation type="journal article" date="2004" name="Nature">
        <title>Genome duplication in the teleost fish Tetraodon nigroviridis reveals the early vertebrate proto-karyotype.</title>
        <authorList>
            <person name="Jaillon O."/>
            <person name="Aury J.-M."/>
            <person name="Brunet F."/>
            <person name="Petit J.-L."/>
            <person name="Stange-Thomann N."/>
            <person name="Mauceli E."/>
            <person name="Bouneau L."/>
            <person name="Fischer C."/>
            <person name="Ozouf-Costaz C."/>
            <person name="Bernot A."/>
            <person name="Nicaud S."/>
            <person name="Jaffe D."/>
            <person name="Fisher S."/>
            <person name="Lutfalla G."/>
            <person name="Dossat C."/>
            <person name="Segurens B."/>
            <person name="Dasilva C."/>
            <person name="Salanoubat M."/>
            <person name="Levy M."/>
            <person name="Boudet N."/>
            <person name="Castellano S."/>
            <person name="Anthouard V."/>
            <person name="Jubin C."/>
            <person name="Castelli V."/>
            <person name="Katinka M."/>
            <person name="Vacherie B."/>
            <person name="Biemont C."/>
            <person name="Skalli Z."/>
            <person name="Cattolico L."/>
            <person name="Poulain J."/>
            <person name="De Berardinis V."/>
            <person name="Cruaud C."/>
            <person name="Duprat S."/>
            <person name="Brottier P."/>
            <person name="Coutanceau J.-P."/>
            <person name="Gouzy J."/>
            <person name="Parra G."/>
            <person name="Lardier G."/>
            <person name="Chapple C."/>
            <person name="McKernan K.J."/>
            <person name="McEwan P."/>
            <person name="Bosak S."/>
            <person name="Kellis M."/>
            <person name="Volff J.-N."/>
            <person name="Guigo R."/>
            <person name="Zody M.C."/>
            <person name="Mesirov J."/>
            <person name="Lindblad-Toh K."/>
            <person name="Birren B."/>
            <person name="Nusbaum C."/>
            <person name="Kahn D."/>
            <person name="Robinson-Rechavi M."/>
            <person name="Laudet V."/>
            <person name="Schachter V."/>
            <person name="Quetier F."/>
            <person name="Saurin W."/>
            <person name="Scarpelli C."/>
            <person name="Wincker P."/>
            <person name="Lander E.S."/>
            <person name="Weissenbach J."/>
            <person name="Roest Crollius H."/>
        </authorList>
    </citation>
    <scope>NUCLEOTIDE SEQUENCE [LARGE SCALE GENOMIC DNA]</scope>
</reference>
<protein>
    <submittedName>
        <fullName evidence="2">(spotted green pufferfish) hypothetical protein</fullName>
    </submittedName>
</protein>
<accession>Q4RPS9</accession>
<gene>
    <name evidence="2" type="ORF">GSTENG00030948001</name>
</gene>
<feature type="region of interest" description="Disordered" evidence="1">
    <location>
        <begin position="46"/>
        <end position="72"/>
    </location>
</feature>
<organism evidence="2">
    <name type="scientific">Tetraodon nigroviridis</name>
    <name type="common">Spotted green pufferfish</name>
    <name type="synonym">Chelonodon nigroviridis</name>
    <dbReference type="NCBI Taxonomy" id="99883"/>
    <lineage>
        <taxon>Eukaryota</taxon>
        <taxon>Metazoa</taxon>
        <taxon>Chordata</taxon>
        <taxon>Craniata</taxon>
        <taxon>Vertebrata</taxon>
        <taxon>Euteleostomi</taxon>
        <taxon>Actinopterygii</taxon>
        <taxon>Neopterygii</taxon>
        <taxon>Teleostei</taxon>
        <taxon>Neoteleostei</taxon>
        <taxon>Acanthomorphata</taxon>
        <taxon>Eupercaria</taxon>
        <taxon>Tetraodontiformes</taxon>
        <taxon>Tetradontoidea</taxon>
        <taxon>Tetraodontidae</taxon>
        <taxon>Tetraodon</taxon>
    </lineage>
</organism>
<proteinExistence type="predicted"/>
<dbReference type="KEGG" id="tng:GSTEN00030948G001"/>
<name>Q4RPS9_TETNG</name>
<reference evidence="2" key="2">
    <citation type="submission" date="2004-02" db="EMBL/GenBank/DDBJ databases">
        <authorList>
            <consortium name="Genoscope"/>
            <consortium name="Whitehead Institute Centre for Genome Research"/>
        </authorList>
    </citation>
    <scope>NUCLEOTIDE SEQUENCE</scope>
</reference>
<evidence type="ECO:0000313" key="2">
    <source>
        <dbReference type="EMBL" id="CAG09603.1"/>
    </source>
</evidence>
<comment type="caution">
    <text evidence="2">The sequence shown here is derived from an EMBL/GenBank/DDBJ whole genome shotgun (WGS) entry which is preliminary data.</text>
</comment>
<sequence length="87" mass="9995">MSATLFNETDFGNSEHNNTCFPVGDDRWKWFWVRCESRLGPKKSVDKYQPVGVRGGKKKRKEKCKQPQRLPKWGGSSVRCLHLSALA</sequence>
<evidence type="ECO:0000256" key="1">
    <source>
        <dbReference type="SAM" id="MobiDB-lite"/>
    </source>
</evidence>